<feature type="domain" description="Phospholipase/carboxylesterase/thioesterase" evidence="2">
    <location>
        <begin position="91"/>
        <end position="213"/>
    </location>
</feature>
<evidence type="ECO:0000259" key="2">
    <source>
        <dbReference type="Pfam" id="PF02230"/>
    </source>
</evidence>
<name>A0A1F5V7F2_9BACT</name>
<protein>
    <recommendedName>
        <fullName evidence="2">Phospholipase/carboxylesterase/thioesterase domain-containing protein</fullName>
    </recommendedName>
</protein>
<comment type="caution">
    <text evidence="3">The sequence shown here is derived from an EMBL/GenBank/DDBJ whole genome shotgun (WGS) entry which is preliminary data.</text>
</comment>
<dbReference type="AlphaFoldDB" id="A0A1F5V7F2"/>
<dbReference type="PANTHER" id="PTHR43037:SF1">
    <property type="entry name" value="BLL1128 PROTEIN"/>
    <property type="match status" value="1"/>
</dbReference>
<dbReference type="Proteomes" id="UP000178943">
    <property type="component" value="Unassembled WGS sequence"/>
</dbReference>
<dbReference type="Pfam" id="PF02230">
    <property type="entry name" value="Abhydrolase_2"/>
    <property type="match status" value="1"/>
</dbReference>
<dbReference type="InterPro" id="IPR003140">
    <property type="entry name" value="PLipase/COase/thioEstase"/>
</dbReference>
<evidence type="ECO:0000256" key="1">
    <source>
        <dbReference type="ARBA" id="ARBA00022729"/>
    </source>
</evidence>
<dbReference type="PANTHER" id="PTHR43037">
    <property type="entry name" value="UNNAMED PRODUCT-RELATED"/>
    <property type="match status" value="1"/>
</dbReference>
<evidence type="ECO:0000313" key="3">
    <source>
        <dbReference type="EMBL" id="OGF59344.1"/>
    </source>
</evidence>
<organism evidence="3 4">
    <name type="scientific">Candidatus Fischerbacteria bacterium RBG_13_37_8</name>
    <dbReference type="NCBI Taxonomy" id="1817863"/>
    <lineage>
        <taxon>Bacteria</taxon>
        <taxon>Candidatus Fischeribacteriota</taxon>
    </lineage>
</organism>
<evidence type="ECO:0000313" key="4">
    <source>
        <dbReference type="Proteomes" id="UP000178943"/>
    </source>
</evidence>
<keyword evidence="1" id="KW-0732">Signal</keyword>
<gene>
    <name evidence="3" type="ORF">A2Y62_13755</name>
</gene>
<dbReference type="GO" id="GO:0016787">
    <property type="term" value="F:hydrolase activity"/>
    <property type="evidence" value="ECO:0007669"/>
    <property type="project" value="InterPro"/>
</dbReference>
<accession>A0A1F5V7F2</accession>
<dbReference type="InterPro" id="IPR029058">
    <property type="entry name" value="AB_hydrolase_fold"/>
</dbReference>
<dbReference type="SUPFAM" id="SSF53474">
    <property type="entry name" value="alpha/beta-Hydrolases"/>
    <property type="match status" value="1"/>
</dbReference>
<dbReference type="EMBL" id="MFGW01000217">
    <property type="protein sequence ID" value="OGF59344.1"/>
    <property type="molecule type" value="Genomic_DNA"/>
</dbReference>
<dbReference type="Gene3D" id="3.40.50.1820">
    <property type="entry name" value="alpha/beta hydrolase"/>
    <property type="match status" value="1"/>
</dbReference>
<proteinExistence type="predicted"/>
<reference evidence="3 4" key="1">
    <citation type="journal article" date="2016" name="Nat. Commun.">
        <title>Thousands of microbial genomes shed light on interconnected biogeochemical processes in an aquifer system.</title>
        <authorList>
            <person name="Anantharaman K."/>
            <person name="Brown C.T."/>
            <person name="Hug L.A."/>
            <person name="Sharon I."/>
            <person name="Castelle C.J."/>
            <person name="Probst A.J."/>
            <person name="Thomas B.C."/>
            <person name="Singh A."/>
            <person name="Wilkins M.J."/>
            <person name="Karaoz U."/>
            <person name="Brodie E.L."/>
            <person name="Williams K.H."/>
            <person name="Hubbard S.S."/>
            <person name="Banfield J.F."/>
        </authorList>
    </citation>
    <scope>NUCLEOTIDE SEQUENCE [LARGE SCALE GENOMIC DNA]</scope>
</reference>
<dbReference type="InterPro" id="IPR050955">
    <property type="entry name" value="Plant_Biomass_Hydrol_Est"/>
</dbReference>
<sequence length="222" mass="25144">MASDFPTKKGIHKMTLTLENENMMRYAIYIPKSYSPERAVPLIIALHYGGRVTPYYGKAFLEILIEPALKDLSAIIVAPDCPAGRWDNPKSESAVIQLLDNIKNHYAIDDKKVVLTGFSMGGIGTWYIAARHPELFSAAIPISATASTEDISMIKDIPLYVIHSKDDEVIPYKPVQAIVEQLKSREYPVEIIILNDITHYETYRFVGPLKKAIPWLKKIWER</sequence>